<dbReference type="InterPro" id="IPR013837">
    <property type="entry name" value="ATP_synth_F0_suB"/>
</dbReference>
<dbReference type="PANTHER" id="PTHR12733:SF3">
    <property type="entry name" value="ATP SYNTHASE F(0) COMPLEX SUBUNIT B1, MITOCHONDRIAL"/>
    <property type="match status" value="1"/>
</dbReference>
<dbReference type="GO" id="GO:0046933">
    <property type="term" value="F:proton-transporting ATP synthase activity, rotational mechanism"/>
    <property type="evidence" value="ECO:0007669"/>
    <property type="project" value="TreeGrafter"/>
</dbReference>
<dbReference type="OrthoDB" id="67388at2759"/>
<gene>
    <name evidence="10" type="ORF">BLA29_012944</name>
</gene>
<reference evidence="10 11" key="1">
    <citation type="submission" date="2017-03" db="EMBL/GenBank/DDBJ databases">
        <title>Genome Survey of Euroglyphus maynei.</title>
        <authorList>
            <person name="Arlian L.G."/>
            <person name="Morgan M.S."/>
            <person name="Rider S.D."/>
        </authorList>
    </citation>
    <scope>NUCLEOTIDE SEQUENCE [LARGE SCALE GENOMIC DNA]</scope>
    <source>
        <strain evidence="10">Arlian Lab</strain>
        <tissue evidence="10">Whole body</tissue>
    </source>
</reference>
<dbReference type="SUPFAM" id="SSF161060">
    <property type="entry name" value="ATP synthase B chain-like"/>
    <property type="match status" value="1"/>
</dbReference>
<dbReference type="Pfam" id="PF05405">
    <property type="entry name" value="Mt_ATP-synt_B"/>
    <property type="match status" value="1"/>
</dbReference>
<sequence>MIQFLNDYIKCEEFVRDAPQHHSVLFDAKRENVQLQLEAEYRRRQMEAYQEVRRRLNYLVAKEEAERQFQQKYMVQWIIDNVAKSITPAQEKDTLKTTLAELKRLSNSSKI</sequence>
<evidence type="ECO:0000256" key="6">
    <source>
        <dbReference type="ARBA" id="ARBA00023065"/>
    </source>
</evidence>
<evidence type="ECO:0000256" key="3">
    <source>
        <dbReference type="ARBA" id="ARBA00022547"/>
    </source>
</evidence>
<name>A0A1Y3AP04_EURMA</name>
<organism evidence="10 11">
    <name type="scientific">Euroglyphus maynei</name>
    <name type="common">Mayne's house dust mite</name>
    <dbReference type="NCBI Taxonomy" id="6958"/>
    <lineage>
        <taxon>Eukaryota</taxon>
        <taxon>Metazoa</taxon>
        <taxon>Ecdysozoa</taxon>
        <taxon>Arthropoda</taxon>
        <taxon>Chelicerata</taxon>
        <taxon>Arachnida</taxon>
        <taxon>Acari</taxon>
        <taxon>Acariformes</taxon>
        <taxon>Sarcoptiformes</taxon>
        <taxon>Astigmata</taxon>
        <taxon>Psoroptidia</taxon>
        <taxon>Analgoidea</taxon>
        <taxon>Pyroglyphidae</taxon>
        <taxon>Pyroglyphinae</taxon>
        <taxon>Euroglyphus</taxon>
    </lineage>
</organism>
<evidence type="ECO:0000313" key="10">
    <source>
        <dbReference type="EMBL" id="OTF69638.1"/>
    </source>
</evidence>
<accession>A0A1Y3AP04</accession>
<dbReference type="InterPro" id="IPR008688">
    <property type="entry name" value="ATP_synth_Bsub_B/MI25"/>
</dbReference>
<protein>
    <recommendedName>
        <fullName evidence="9">ATP synthase subunit b</fullName>
    </recommendedName>
</protein>
<keyword evidence="3 9" id="KW-0138">CF(0)</keyword>
<comment type="subunit">
    <text evidence="9">F-type ATPases have 2 components, CF(1) - the catalytic core - and CF(0) - the membrane proton channel. CF(1) and CF(0) have multiple subunits.</text>
</comment>
<dbReference type="Proteomes" id="UP000194236">
    <property type="component" value="Unassembled WGS sequence"/>
</dbReference>
<comment type="caution">
    <text evidence="10">The sequence shown here is derived from an EMBL/GenBank/DDBJ whole genome shotgun (WGS) entry which is preliminary data.</text>
</comment>
<evidence type="ECO:0000256" key="7">
    <source>
        <dbReference type="ARBA" id="ARBA00023128"/>
    </source>
</evidence>
<dbReference type="GO" id="GO:0045259">
    <property type="term" value="C:proton-transporting ATP synthase complex"/>
    <property type="evidence" value="ECO:0007669"/>
    <property type="project" value="UniProtKB-KW"/>
</dbReference>
<keyword evidence="2 9" id="KW-0813">Transport</keyword>
<keyword evidence="11" id="KW-1185">Reference proteome</keyword>
<proteinExistence type="inferred from homology"/>
<comment type="function">
    <text evidence="9">Subunit b, of the mitochondrial membrane ATP synthase complex (F(1)F(0) ATP synthase or Complex V) that produces ATP from ADP in the presence of a proton gradient across the membrane which is generated by electron transport complexes of the respiratory chain. ATP synthase complex consist of a soluble F(1) head domain - the catalytic core - and a membrane F(1) domain - the membrane proton channel. These two domains are linked by a central stalk rotating inside the F(1) region and a stationary peripheral stalk. During catalysis, ATP synthesis in the catalytic domain of F(1) is coupled via a rotary mechanism of the central stalk subunits to proton translocation. In vivo, can only synthesize ATP although its ATP hydrolase activity can be activated artificially in vitro. Part of the complex F(0) domain. Part of the complex F(0) domain and the peripheric stalk, which acts as a stator to hold the catalytic alpha(3)beta(3) subcomplex and subunit a/ATP6 static relative to the rotary elements.</text>
</comment>
<evidence type="ECO:0000256" key="5">
    <source>
        <dbReference type="ARBA" id="ARBA00022792"/>
    </source>
</evidence>
<dbReference type="GO" id="GO:0005743">
    <property type="term" value="C:mitochondrial inner membrane"/>
    <property type="evidence" value="ECO:0007669"/>
    <property type="project" value="UniProtKB-SubCell"/>
</dbReference>
<dbReference type="AlphaFoldDB" id="A0A1Y3AP04"/>
<evidence type="ECO:0000256" key="2">
    <source>
        <dbReference type="ARBA" id="ARBA00022448"/>
    </source>
</evidence>
<keyword evidence="8 9" id="KW-0472">Membrane</keyword>
<evidence type="ECO:0000256" key="8">
    <source>
        <dbReference type="ARBA" id="ARBA00023136"/>
    </source>
</evidence>
<evidence type="ECO:0000313" key="11">
    <source>
        <dbReference type="Proteomes" id="UP000194236"/>
    </source>
</evidence>
<comment type="subcellular location">
    <subcellularLocation>
        <location evidence="9">Mitochondrion</location>
    </subcellularLocation>
    <subcellularLocation>
        <location evidence="9">Mitochondrion inner membrane</location>
    </subcellularLocation>
</comment>
<dbReference type="PANTHER" id="PTHR12733">
    <property type="entry name" value="MITOCHONDRIAL ATP SYNTHASE B CHAIN"/>
    <property type="match status" value="1"/>
</dbReference>
<evidence type="ECO:0000256" key="1">
    <source>
        <dbReference type="ARBA" id="ARBA00007479"/>
    </source>
</evidence>
<keyword evidence="5 9" id="KW-0999">Mitochondrion inner membrane</keyword>
<keyword evidence="7 9" id="KW-0496">Mitochondrion</keyword>
<keyword evidence="4 9" id="KW-0375">Hydrogen ion transport</keyword>
<evidence type="ECO:0000256" key="4">
    <source>
        <dbReference type="ARBA" id="ARBA00022781"/>
    </source>
</evidence>
<dbReference type="Gene3D" id="1.20.5.2210">
    <property type="match status" value="1"/>
</dbReference>
<dbReference type="EMBL" id="MUJZ01069449">
    <property type="protein sequence ID" value="OTF69638.1"/>
    <property type="molecule type" value="Genomic_DNA"/>
</dbReference>
<comment type="similarity">
    <text evidence="1 9">Belongs to the eukaryotic ATPase B chain family.</text>
</comment>
<evidence type="ECO:0000256" key="9">
    <source>
        <dbReference type="RuleBase" id="RU368017"/>
    </source>
</evidence>
<keyword evidence="6 9" id="KW-0406">Ion transport</keyword>